<organism evidence="10 13">
    <name type="scientific">Venturia inaequalis</name>
    <name type="common">Apple scab fungus</name>
    <dbReference type="NCBI Taxonomy" id="5025"/>
    <lineage>
        <taxon>Eukaryota</taxon>
        <taxon>Fungi</taxon>
        <taxon>Dikarya</taxon>
        <taxon>Ascomycota</taxon>
        <taxon>Pezizomycotina</taxon>
        <taxon>Dothideomycetes</taxon>
        <taxon>Pleosporomycetidae</taxon>
        <taxon>Venturiales</taxon>
        <taxon>Venturiaceae</taxon>
        <taxon>Venturia</taxon>
    </lineage>
</organism>
<dbReference type="InterPro" id="IPR049438">
    <property type="entry name" value="TreT_GT1"/>
</dbReference>
<dbReference type="PANTHER" id="PTHR47779">
    <property type="entry name" value="SYNTHASE (CCG-9), PUTATIVE (AFU_ORTHOLOGUE AFUA_3G12100)-RELATED"/>
    <property type="match status" value="1"/>
</dbReference>
<name>A0A8H3YTV8_VENIN</name>
<dbReference type="EMBL" id="WNWS01000135">
    <property type="protein sequence ID" value="KAE9978451.1"/>
    <property type="molecule type" value="Genomic_DNA"/>
</dbReference>
<feature type="domain" description="Glycosyl transferase family 1" evidence="8">
    <location>
        <begin position="466"/>
        <end position="640"/>
    </location>
</feature>
<evidence type="ECO:0000259" key="9">
    <source>
        <dbReference type="Pfam" id="PF21269"/>
    </source>
</evidence>
<dbReference type="EMBL" id="WNWR01000228">
    <property type="protein sequence ID" value="KAE9987725.1"/>
    <property type="molecule type" value="Genomic_DNA"/>
</dbReference>
<evidence type="ECO:0000256" key="3">
    <source>
        <dbReference type="ARBA" id="ARBA00022526"/>
    </source>
</evidence>
<dbReference type="GO" id="GO:0016757">
    <property type="term" value="F:glycosyltransferase activity"/>
    <property type="evidence" value="ECO:0007669"/>
    <property type="project" value="UniProtKB-KW"/>
</dbReference>
<dbReference type="InterPro" id="IPR052078">
    <property type="entry name" value="Trehalose_Metab_GTase"/>
</dbReference>
<evidence type="ECO:0000313" key="12">
    <source>
        <dbReference type="EMBL" id="KAE9987725.1"/>
    </source>
</evidence>
<dbReference type="Proteomes" id="UP000490939">
    <property type="component" value="Unassembled WGS sequence"/>
</dbReference>
<accession>A0A8H3YTV8</accession>
<proteinExistence type="inferred from homology"/>
<comment type="subunit">
    <text evidence="2">Homodimer.</text>
</comment>
<evidence type="ECO:0000256" key="2">
    <source>
        <dbReference type="ARBA" id="ARBA00011738"/>
    </source>
</evidence>
<keyword evidence="3" id="KW-0313">Glucose metabolism</keyword>
<dbReference type="PANTHER" id="PTHR47779:SF1">
    <property type="entry name" value="SYNTHASE (CCG-9), PUTATIVE (AFU_ORTHOLOGUE AFUA_3G12100)-RELATED"/>
    <property type="match status" value="1"/>
</dbReference>
<evidence type="ECO:0000256" key="5">
    <source>
        <dbReference type="ARBA" id="ARBA00022679"/>
    </source>
</evidence>
<comment type="similarity">
    <text evidence="1">Belongs to the glycosyltransferase group 1 family. Glycosyltransferase 4 subfamily.</text>
</comment>
<dbReference type="Pfam" id="PF21269">
    <property type="entry name" value="TreT_GT1"/>
    <property type="match status" value="1"/>
</dbReference>
<keyword evidence="4" id="KW-0328">Glycosyltransferase</keyword>
<evidence type="ECO:0000313" key="14">
    <source>
        <dbReference type="Proteomes" id="UP000447873"/>
    </source>
</evidence>
<dbReference type="Gene3D" id="3.40.50.2000">
    <property type="entry name" value="Glycogen Phosphorylase B"/>
    <property type="match status" value="2"/>
</dbReference>
<evidence type="ECO:0000256" key="4">
    <source>
        <dbReference type="ARBA" id="ARBA00022676"/>
    </source>
</evidence>
<feature type="region of interest" description="Disordered" evidence="7">
    <location>
        <begin position="1"/>
        <end position="28"/>
    </location>
</feature>
<evidence type="ECO:0000259" key="8">
    <source>
        <dbReference type="Pfam" id="PF00534"/>
    </source>
</evidence>
<dbReference type="Proteomes" id="UP000447873">
    <property type="component" value="Unassembled WGS sequence"/>
</dbReference>
<dbReference type="EMBL" id="WNWQ01000229">
    <property type="protein sequence ID" value="KAE9973585.1"/>
    <property type="molecule type" value="Genomic_DNA"/>
</dbReference>
<dbReference type="Pfam" id="PF00534">
    <property type="entry name" value="Glycos_transf_1"/>
    <property type="match status" value="1"/>
</dbReference>
<sequence>MATVPDPTQRIHHHPTWSPDAPNQKRPKIQDSVDQLPIAKNPLSGYSLTRSTLYVGIAITRRDNARLLSYLSFNNGTYSVDSLEQTFGFSNDDDQTTPEALSIALSDQLLRSIQQYEQQHQCKIQGAGITKHVIDLCPNLPSRLWGELDILPFIFDSGLDAGKVHVEVTVDEEADSMARKCLMFFGPCGQPRLMVGYRNEVEVDASGHIDMVSLQGYKNSVDEPTWTSSMVFAASLKRRGTKIAFFNSTPQGGGVALMRHALIRFFRTLEIDCKWYVPKPKPEVFRITKTNHNILQGVADPKERLTRASQQLLDDWTLQNAKQFWLSKGGPLSPRSEGGADIIIVDDPQMPNLVSIAKQQDPTRPVIYRSHIQIRSDLTDTPGTPASEVWDWIYSKIKEADIFISHPVRSFVPSSIDFKKVGYMPATTDWLDGLNKPIKQLADQQCYIHDLYTECFRQGMSCLAYPEREYIVQVARFDPSKGIPDVLAAYAEYRHTYLAKDTPHKLIPQLVIAGHGAIDDPDATLIYNQTLSQITAKYSDLKDDIVLLRLGPTDQLLNVLLSNAKIALQLSTREGFEVKVSEALHKGIPVIATNAGGIPLQVIPTKSGFIVEPGDYKAVAGHIHTLFSDTHLYNSMSSFAASHVSPEVGTVGNALCWMYLADTLTLGKEKVEPDSAWINDMARKKAGVAFIEGAEVRLPRHEGLDLTESKKQARAEDAATEEL</sequence>
<dbReference type="Proteomes" id="UP000433883">
    <property type="component" value="Unassembled WGS sequence"/>
</dbReference>
<protein>
    <recommendedName>
        <fullName evidence="16">Glycosyltransferase family 4 protein</fullName>
    </recommendedName>
</protein>
<dbReference type="SUPFAM" id="SSF53756">
    <property type="entry name" value="UDP-Glycosyltransferase/glycogen phosphorylase"/>
    <property type="match status" value="1"/>
</dbReference>
<evidence type="ECO:0008006" key="16">
    <source>
        <dbReference type="Google" id="ProtNLM"/>
    </source>
</evidence>
<comment type="caution">
    <text evidence="10">The sequence shown here is derived from an EMBL/GenBank/DDBJ whole genome shotgun (WGS) entry which is preliminary data.</text>
</comment>
<dbReference type="AlphaFoldDB" id="A0A8H3YTV8"/>
<evidence type="ECO:0000256" key="1">
    <source>
        <dbReference type="ARBA" id="ARBA00009481"/>
    </source>
</evidence>
<keyword evidence="15" id="KW-1185">Reference proteome</keyword>
<evidence type="ECO:0000256" key="6">
    <source>
        <dbReference type="ARBA" id="ARBA00023277"/>
    </source>
</evidence>
<evidence type="ECO:0000313" key="11">
    <source>
        <dbReference type="EMBL" id="KAE9978451.1"/>
    </source>
</evidence>
<evidence type="ECO:0000313" key="10">
    <source>
        <dbReference type="EMBL" id="KAE9973585.1"/>
    </source>
</evidence>
<feature type="domain" description="Trehalose synthase N-terminal" evidence="9">
    <location>
        <begin position="246"/>
        <end position="408"/>
    </location>
</feature>
<dbReference type="InterPro" id="IPR001296">
    <property type="entry name" value="Glyco_trans_1"/>
</dbReference>
<evidence type="ECO:0000313" key="15">
    <source>
        <dbReference type="Proteomes" id="UP000490939"/>
    </source>
</evidence>
<evidence type="ECO:0000256" key="7">
    <source>
        <dbReference type="SAM" id="MobiDB-lite"/>
    </source>
</evidence>
<evidence type="ECO:0000313" key="13">
    <source>
        <dbReference type="Proteomes" id="UP000433883"/>
    </source>
</evidence>
<gene>
    <name evidence="10" type="ORF">BLS_003507</name>
    <name evidence="12" type="ORF">EG327_003663</name>
    <name evidence="11" type="ORF">EG328_001449</name>
</gene>
<dbReference type="GO" id="GO:0006006">
    <property type="term" value="P:glucose metabolic process"/>
    <property type="evidence" value="ECO:0007669"/>
    <property type="project" value="UniProtKB-KW"/>
</dbReference>
<keyword evidence="6" id="KW-0119">Carbohydrate metabolism</keyword>
<reference evidence="10 13" key="1">
    <citation type="submission" date="2019-11" db="EMBL/GenBank/DDBJ databases">
        <title>Venturia inaequalis Genome Resource.</title>
        <authorList>
            <person name="Lichtner F.J."/>
        </authorList>
    </citation>
    <scope>NUCLEOTIDE SEQUENCE [LARGE SCALE GENOMIC DNA]</scope>
    <source>
        <strain evidence="11 14">120213</strain>
        <strain evidence="10">Bline_iso_100314</strain>
        <strain evidence="12 15">DMI_063113</strain>
    </source>
</reference>
<keyword evidence="5" id="KW-0808">Transferase</keyword>